<accession>A0A9N7Z8F3</accession>
<dbReference type="Proteomes" id="UP001153269">
    <property type="component" value="Unassembled WGS sequence"/>
</dbReference>
<sequence length="109" mass="12326">MSLCVCRSSWLIKSSSESEPGRRRRALAILQDDDEEEEEEEEELVPSLLQEEPVPVACRRSCASRFISCRRRSYILSGPLSPESSSQTMSQRTGTKLNHESNYVSEDGD</sequence>
<evidence type="ECO:0000313" key="2">
    <source>
        <dbReference type="EMBL" id="CAB1459193.1"/>
    </source>
</evidence>
<proteinExistence type="predicted"/>
<feature type="region of interest" description="Disordered" evidence="1">
    <location>
        <begin position="29"/>
        <end position="48"/>
    </location>
</feature>
<feature type="compositionally biased region" description="Polar residues" evidence="1">
    <location>
        <begin position="82"/>
        <end position="109"/>
    </location>
</feature>
<dbReference type="AlphaFoldDB" id="A0A9N7Z8F3"/>
<feature type="compositionally biased region" description="Acidic residues" evidence="1">
    <location>
        <begin position="31"/>
        <end position="44"/>
    </location>
</feature>
<name>A0A9N7Z8F3_PLEPL</name>
<gene>
    <name evidence="2" type="ORF">PLEPLA_LOCUS47030</name>
</gene>
<evidence type="ECO:0000313" key="3">
    <source>
        <dbReference type="Proteomes" id="UP001153269"/>
    </source>
</evidence>
<organism evidence="2 3">
    <name type="scientific">Pleuronectes platessa</name>
    <name type="common">European plaice</name>
    <dbReference type="NCBI Taxonomy" id="8262"/>
    <lineage>
        <taxon>Eukaryota</taxon>
        <taxon>Metazoa</taxon>
        <taxon>Chordata</taxon>
        <taxon>Craniata</taxon>
        <taxon>Vertebrata</taxon>
        <taxon>Euteleostomi</taxon>
        <taxon>Actinopterygii</taxon>
        <taxon>Neopterygii</taxon>
        <taxon>Teleostei</taxon>
        <taxon>Neoteleostei</taxon>
        <taxon>Acanthomorphata</taxon>
        <taxon>Carangaria</taxon>
        <taxon>Pleuronectiformes</taxon>
        <taxon>Pleuronectoidei</taxon>
        <taxon>Pleuronectidae</taxon>
        <taxon>Pleuronectes</taxon>
    </lineage>
</organism>
<comment type="caution">
    <text evidence="2">The sequence shown here is derived from an EMBL/GenBank/DDBJ whole genome shotgun (WGS) entry which is preliminary data.</text>
</comment>
<feature type="region of interest" description="Disordered" evidence="1">
    <location>
        <begin position="76"/>
        <end position="109"/>
    </location>
</feature>
<keyword evidence="3" id="KW-1185">Reference proteome</keyword>
<dbReference type="EMBL" id="CADEAL010004421">
    <property type="protein sequence ID" value="CAB1459193.1"/>
    <property type="molecule type" value="Genomic_DNA"/>
</dbReference>
<protein>
    <submittedName>
        <fullName evidence="2">Uncharacterized protein</fullName>
    </submittedName>
</protein>
<evidence type="ECO:0000256" key="1">
    <source>
        <dbReference type="SAM" id="MobiDB-lite"/>
    </source>
</evidence>
<reference evidence="2" key="1">
    <citation type="submission" date="2020-03" db="EMBL/GenBank/DDBJ databases">
        <authorList>
            <person name="Weist P."/>
        </authorList>
    </citation>
    <scope>NUCLEOTIDE SEQUENCE</scope>
</reference>